<protein>
    <submittedName>
        <fullName evidence="1">3058_t:CDS:1</fullName>
    </submittedName>
</protein>
<comment type="caution">
    <text evidence="1">The sequence shown here is derived from an EMBL/GenBank/DDBJ whole genome shotgun (WGS) entry which is preliminary data.</text>
</comment>
<feature type="non-terminal residue" evidence="1">
    <location>
        <position position="1"/>
    </location>
</feature>
<evidence type="ECO:0000313" key="2">
    <source>
        <dbReference type="Proteomes" id="UP000789405"/>
    </source>
</evidence>
<dbReference type="AlphaFoldDB" id="A0A9N9JRD9"/>
<sequence>TIKSQSELIRKLQDRLKLKFEIEEENISEPLTNIIHNIVDEVKNQKHEDISNIILKKLIRVQSEKLKGVRYHLIKGPAAYKEMKSIIRLLSLSTLKSYINETNQHTGWQDKAVKQMIA</sequence>
<dbReference type="EMBL" id="CAJVPY010029008">
    <property type="protein sequence ID" value="CAG8793604.1"/>
    <property type="molecule type" value="Genomic_DNA"/>
</dbReference>
<organism evidence="1 2">
    <name type="scientific">Dentiscutata erythropus</name>
    <dbReference type="NCBI Taxonomy" id="1348616"/>
    <lineage>
        <taxon>Eukaryota</taxon>
        <taxon>Fungi</taxon>
        <taxon>Fungi incertae sedis</taxon>
        <taxon>Mucoromycota</taxon>
        <taxon>Glomeromycotina</taxon>
        <taxon>Glomeromycetes</taxon>
        <taxon>Diversisporales</taxon>
        <taxon>Gigasporaceae</taxon>
        <taxon>Dentiscutata</taxon>
    </lineage>
</organism>
<evidence type="ECO:0000313" key="1">
    <source>
        <dbReference type="EMBL" id="CAG8793604.1"/>
    </source>
</evidence>
<accession>A0A9N9JRD9</accession>
<keyword evidence="2" id="KW-1185">Reference proteome</keyword>
<name>A0A9N9JRD9_9GLOM</name>
<dbReference type="OrthoDB" id="2442232at2759"/>
<reference evidence="1" key="1">
    <citation type="submission" date="2021-06" db="EMBL/GenBank/DDBJ databases">
        <authorList>
            <person name="Kallberg Y."/>
            <person name="Tangrot J."/>
            <person name="Rosling A."/>
        </authorList>
    </citation>
    <scope>NUCLEOTIDE SEQUENCE</scope>
    <source>
        <strain evidence="1">MA453B</strain>
    </source>
</reference>
<gene>
    <name evidence="1" type="ORF">DERYTH_LOCUS21916</name>
</gene>
<feature type="non-terminal residue" evidence="1">
    <location>
        <position position="118"/>
    </location>
</feature>
<dbReference type="Proteomes" id="UP000789405">
    <property type="component" value="Unassembled WGS sequence"/>
</dbReference>
<proteinExistence type="predicted"/>